<dbReference type="EMBL" id="JAUIRO010000002">
    <property type="protein sequence ID" value="KAK0726703.1"/>
    <property type="molecule type" value="Genomic_DNA"/>
</dbReference>
<protein>
    <submittedName>
        <fullName evidence="1">Uncharacterized protein</fullName>
    </submittedName>
</protein>
<evidence type="ECO:0000313" key="1">
    <source>
        <dbReference type="EMBL" id="KAK0726703.1"/>
    </source>
</evidence>
<reference evidence="1" key="1">
    <citation type="submission" date="2023-06" db="EMBL/GenBank/DDBJ databases">
        <title>Genome-scale phylogeny and comparative genomics of the fungal order Sordariales.</title>
        <authorList>
            <consortium name="Lawrence Berkeley National Laboratory"/>
            <person name="Hensen N."/>
            <person name="Bonometti L."/>
            <person name="Westerberg I."/>
            <person name="Brannstrom I.O."/>
            <person name="Guillou S."/>
            <person name="Cros-Aarteil S."/>
            <person name="Calhoun S."/>
            <person name="Haridas S."/>
            <person name="Kuo A."/>
            <person name="Mondo S."/>
            <person name="Pangilinan J."/>
            <person name="Riley R."/>
            <person name="LaButti K."/>
            <person name="Andreopoulos B."/>
            <person name="Lipzen A."/>
            <person name="Chen C."/>
            <person name="Yanf M."/>
            <person name="Daum C."/>
            <person name="Ng V."/>
            <person name="Clum A."/>
            <person name="Steindorff A."/>
            <person name="Ohm R."/>
            <person name="Martin F."/>
            <person name="Silar P."/>
            <person name="Natvig D."/>
            <person name="Lalanne C."/>
            <person name="Gautier V."/>
            <person name="Ament-velasquez S.L."/>
            <person name="Kruys A."/>
            <person name="Hutchinson M.I."/>
            <person name="Powell A.J."/>
            <person name="Barry K."/>
            <person name="Miller A.N."/>
            <person name="Grigoriev I.V."/>
            <person name="Debuchy R."/>
            <person name="Gladieux P."/>
            <person name="Thoren M.H."/>
            <person name="Johannesson H."/>
        </authorList>
    </citation>
    <scope>NUCLEOTIDE SEQUENCE</scope>
    <source>
        <strain evidence="1">SMH2392-1A</strain>
    </source>
</reference>
<dbReference type="GeneID" id="85322601"/>
<organism evidence="1 2">
    <name type="scientific">Lasiosphaeria miniovina</name>
    <dbReference type="NCBI Taxonomy" id="1954250"/>
    <lineage>
        <taxon>Eukaryota</taxon>
        <taxon>Fungi</taxon>
        <taxon>Dikarya</taxon>
        <taxon>Ascomycota</taxon>
        <taxon>Pezizomycotina</taxon>
        <taxon>Sordariomycetes</taxon>
        <taxon>Sordariomycetidae</taxon>
        <taxon>Sordariales</taxon>
        <taxon>Lasiosphaeriaceae</taxon>
        <taxon>Lasiosphaeria</taxon>
    </lineage>
</organism>
<dbReference type="Proteomes" id="UP001172101">
    <property type="component" value="Unassembled WGS sequence"/>
</dbReference>
<comment type="caution">
    <text evidence="1">The sequence shown here is derived from an EMBL/GenBank/DDBJ whole genome shotgun (WGS) entry which is preliminary data.</text>
</comment>
<evidence type="ECO:0000313" key="2">
    <source>
        <dbReference type="Proteomes" id="UP001172101"/>
    </source>
</evidence>
<name>A0AA40B2X4_9PEZI</name>
<dbReference type="AlphaFoldDB" id="A0AA40B2X4"/>
<gene>
    <name evidence="1" type="ORF">B0T26DRAFT_671472</name>
</gene>
<accession>A0AA40B2X4</accession>
<sequence>MERRYIVPGSPTDTLLSVVETEGYLVAAIYDIVTNYPPRHRYPQETLHGLWRGPTGLAYLFHRVSVRRPDLVVGSERGLYWAQGYISRSRDHNLRLGSHGCELRDKIDGAIDKGRKCIWSQGMLLKEPSLYHGLFGNALQPRHSSSLETF</sequence>
<keyword evidence="2" id="KW-1185">Reference proteome</keyword>
<proteinExistence type="predicted"/>
<dbReference type="RefSeq" id="XP_060299559.1">
    <property type="nucleotide sequence ID" value="XM_060439331.1"/>
</dbReference>